<accession>A0A4S4M3I5</accession>
<proteinExistence type="predicted"/>
<sequence length="427" mass="47433">MVFTSVITVLHREGAGLCRKALASGIVTYAENMGHFDPPQNRCTSELQIALESKLVSLQTGKKLTTTLASISLLRILVELHSLSTKLKSLVSTCSKPPRHRGAPWKHSTRSGQLEGYKGDKSKEDRIIIHTSSLLFQHSGSYSSVPSLAPPFQHDRASCSPSTFPAPCFETADSTWAMNAFLTIPNSVSAISASSQYATKSHLADSEGDFATTVDFLELLQRKLAATIPDFKSIFPAGPGAPHSAMQMRHASTTVSPTHSNLQMPQWVIKQRPRYPSRILTIDSTSGKARPNVRVNGQILEELNGDREEAEIFDEALDRHIWSLSNHHLISNREMAMKCRTRPQEVVTLLKDLLQHQHAEEDIIEDSVEDDMMVTGDDIDDERLAEMERTFQEVCAISEGLHQKAQTQLEQSKQLQSADKEIRALKN</sequence>
<evidence type="ECO:0000313" key="3">
    <source>
        <dbReference type="Proteomes" id="UP000310158"/>
    </source>
</evidence>
<comment type="caution">
    <text evidence="2">The sequence shown here is derived from an EMBL/GenBank/DDBJ whole genome shotgun (WGS) entry which is preliminary data.</text>
</comment>
<keyword evidence="3" id="KW-1185">Reference proteome</keyword>
<organism evidence="2 3">
    <name type="scientific">Bondarzewia mesenterica</name>
    <dbReference type="NCBI Taxonomy" id="1095465"/>
    <lineage>
        <taxon>Eukaryota</taxon>
        <taxon>Fungi</taxon>
        <taxon>Dikarya</taxon>
        <taxon>Basidiomycota</taxon>
        <taxon>Agaricomycotina</taxon>
        <taxon>Agaricomycetes</taxon>
        <taxon>Russulales</taxon>
        <taxon>Bondarzewiaceae</taxon>
        <taxon>Bondarzewia</taxon>
    </lineage>
</organism>
<dbReference type="AlphaFoldDB" id="A0A4S4M3I5"/>
<feature type="compositionally biased region" description="Basic residues" evidence="1">
    <location>
        <begin position="97"/>
        <end position="109"/>
    </location>
</feature>
<dbReference type="OrthoDB" id="2135762at2759"/>
<reference evidence="2 3" key="1">
    <citation type="submission" date="2019-02" db="EMBL/GenBank/DDBJ databases">
        <title>Genome sequencing of the rare red list fungi Bondarzewia mesenterica.</title>
        <authorList>
            <person name="Buettner E."/>
            <person name="Kellner H."/>
        </authorList>
    </citation>
    <scope>NUCLEOTIDE SEQUENCE [LARGE SCALE GENOMIC DNA]</scope>
    <source>
        <strain evidence="2 3">DSM 108281</strain>
    </source>
</reference>
<name>A0A4S4M3I5_9AGAM</name>
<evidence type="ECO:0000313" key="2">
    <source>
        <dbReference type="EMBL" id="THH19649.1"/>
    </source>
</evidence>
<protein>
    <submittedName>
        <fullName evidence="2">Uncharacterized protein</fullName>
    </submittedName>
</protein>
<feature type="region of interest" description="Disordered" evidence="1">
    <location>
        <begin position="94"/>
        <end position="118"/>
    </location>
</feature>
<dbReference type="Proteomes" id="UP000310158">
    <property type="component" value="Unassembled WGS sequence"/>
</dbReference>
<evidence type="ECO:0000256" key="1">
    <source>
        <dbReference type="SAM" id="MobiDB-lite"/>
    </source>
</evidence>
<gene>
    <name evidence="2" type="ORF">EW146_g1555</name>
</gene>
<dbReference type="EMBL" id="SGPL01000039">
    <property type="protein sequence ID" value="THH19649.1"/>
    <property type="molecule type" value="Genomic_DNA"/>
</dbReference>